<keyword evidence="3" id="KW-1185">Reference proteome</keyword>
<name>W3WP26_PESFW</name>
<dbReference type="Proteomes" id="UP000030651">
    <property type="component" value="Unassembled WGS sequence"/>
</dbReference>
<evidence type="ECO:0000313" key="2">
    <source>
        <dbReference type="EMBL" id="ETS75613.1"/>
    </source>
</evidence>
<reference evidence="3" key="1">
    <citation type="journal article" date="2015" name="BMC Genomics">
        <title>Genomic and transcriptomic analysis of the endophytic fungus Pestalotiopsis fici reveals its lifestyle and high potential for synthesis of natural products.</title>
        <authorList>
            <person name="Wang X."/>
            <person name="Zhang X."/>
            <person name="Liu L."/>
            <person name="Xiang M."/>
            <person name="Wang W."/>
            <person name="Sun X."/>
            <person name="Che Y."/>
            <person name="Guo L."/>
            <person name="Liu G."/>
            <person name="Guo L."/>
            <person name="Wang C."/>
            <person name="Yin W.B."/>
            <person name="Stadler M."/>
            <person name="Zhang X."/>
            <person name="Liu X."/>
        </authorList>
    </citation>
    <scope>NUCLEOTIDE SEQUENCE [LARGE SCALE GENOMIC DNA]</scope>
    <source>
        <strain evidence="3">W106-1 / CGMCC3.15140</strain>
    </source>
</reference>
<dbReference type="HOGENOM" id="CLU_031484_0_0_1"/>
<evidence type="ECO:0000313" key="3">
    <source>
        <dbReference type="Proteomes" id="UP000030651"/>
    </source>
</evidence>
<dbReference type="GO" id="GO:0016757">
    <property type="term" value="F:glycosyltransferase activity"/>
    <property type="evidence" value="ECO:0007669"/>
    <property type="project" value="UniProtKB-ARBA"/>
</dbReference>
<dbReference type="InParanoid" id="W3WP26"/>
<dbReference type="InterPro" id="IPR010610">
    <property type="entry name" value="EryCIII-like_C"/>
</dbReference>
<dbReference type="OMA" id="DYGQANV"/>
<gene>
    <name evidence="2" type="ORF">PFICI_12557</name>
</gene>
<feature type="domain" description="Erythromycin biosynthesis protein CIII-like C-terminal" evidence="1">
    <location>
        <begin position="408"/>
        <end position="474"/>
    </location>
</feature>
<dbReference type="KEGG" id="pfy:PFICI_12557"/>
<proteinExistence type="predicted"/>
<dbReference type="AlphaFoldDB" id="W3WP26"/>
<dbReference type="eggNOG" id="ENOG502S0WA">
    <property type="taxonomic scope" value="Eukaryota"/>
</dbReference>
<evidence type="ECO:0000259" key="1">
    <source>
        <dbReference type="Pfam" id="PF06722"/>
    </source>
</evidence>
<organism evidence="2 3">
    <name type="scientific">Pestalotiopsis fici (strain W106-1 / CGMCC3.15140)</name>
    <dbReference type="NCBI Taxonomy" id="1229662"/>
    <lineage>
        <taxon>Eukaryota</taxon>
        <taxon>Fungi</taxon>
        <taxon>Dikarya</taxon>
        <taxon>Ascomycota</taxon>
        <taxon>Pezizomycotina</taxon>
        <taxon>Sordariomycetes</taxon>
        <taxon>Xylariomycetidae</taxon>
        <taxon>Amphisphaeriales</taxon>
        <taxon>Sporocadaceae</taxon>
        <taxon>Pestalotiopsis</taxon>
    </lineage>
</organism>
<protein>
    <recommendedName>
        <fullName evidence="1">Erythromycin biosynthesis protein CIII-like C-terminal domain-containing protein</fullName>
    </recommendedName>
</protein>
<dbReference type="Pfam" id="PF06722">
    <property type="entry name" value="EryCIII-like_C"/>
    <property type="match status" value="1"/>
</dbReference>
<dbReference type="Gene3D" id="3.40.50.2000">
    <property type="entry name" value="Glycogen Phosphorylase B"/>
    <property type="match status" value="2"/>
</dbReference>
<dbReference type="SUPFAM" id="SSF53756">
    <property type="entry name" value="UDP-Glycosyltransferase/glycogen phosphorylase"/>
    <property type="match status" value="1"/>
</dbReference>
<accession>W3WP26</accession>
<dbReference type="GeneID" id="19277570"/>
<dbReference type="EMBL" id="KI912118">
    <property type="protein sequence ID" value="ETS75613.1"/>
    <property type="molecule type" value="Genomic_DNA"/>
</dbReference>
<dbReference type="RefSeq" id="XP_007839329.1">
    <property type="nucleotide sequence ID" value="XM_007841138.1"/>
</dbReference>
<sequence length="510" mass="55884">MPEPKRILFLTNSEYGQANVVLAVAHALLHAAADVELHIASFKILGDAVRLLSDNALKTAPGPSKGIVFHPIHGQPYARTPLTRETFDLVPSLYNTVRVILAFPEVMSPWEPAEFVGLCEEVERIIDEVRPDLTVVEPMFNPGLTICHYRRMKWMVLAPNTIKDFAVPVQPALAALWKYPIVCSALPFPLPWHLIPYNIALNLVAGYMILTDKSIAAVVARLRSRYGPDIQLMTPNELGVLKAPPEGLRLLAANSPELDYPFAYLPKHIIPVGPIVRASRALADVDPGLHAWLQRGPAVYVNLGTYLTATADEAAELAGALHDLLVEADKSGYGAETTPLRIVWKLGRKDSATGSDRPAQLSGEQDWSGPWAKVANLLKSEMDSDRIRITGWFTAEPKSIIESKNIICSVHHGGASSFNEALCAGVPQVLLAPWADCYDFANRAELLGIGVWGNKQARPRWKRGELASALVNIILGPDAEKTRDRAAELARKYPENAGRDKAAEEILNSL</sequence>
<dbReference type="OrthoDB" id="5835829at2759"/>